<evidence type="ECO:0000256" key="1">
    <source>
        <dbReference type="ARBA" id="ARBA00022485"/>
    </source>
</evidence>
<name>D9PVD6_METTM</name>
<keyword evidence="2" id="KW-0479">Metal-binding</keyword>
<dbReference type="RefSeq" id="WP_013295408.1">
    <property type="nucleotide sequence ID" value="NC_014408.1"/>
</dbReference>
<reference evidence="7 8" key="2">
    <citation type="journal article" date="2010" name="J. Bacteriol.">
        <title>Complete genome sequence of Methanothermobacter marburgensis, a methanoarchaeon model organism.</title>
        <authorList>
            <person name="Liesegang H."/>
            <person name="Kaster A.K."/>
            <person name="Wiezer A."/>
            <person name="Goenrich M."/>
            <person name="Wollherr A."/>
            <person name="Seedorf H."/>
            <person name="Gottschalk G."/>
            <person name="Thauer R.K."/>
        </authorList>
    </citation>
    <scope>NUCLEOTIDE SEQUENCE [LARGE SCALE GENOMIC DNA]</scope>
    <source>
        <strain evidence="8">ATCC BAA-927 / DSM 2133 / JCM 14651 / NBRC 100331 / OCM 82 / Marburg</strain>
    </source>
</reference>
<evidence type="ECO:0000256" key="2">
    <source>
        <dbReference type="ARBA" id="ARBA00022723"/>
    </source>
</evidence>
<dbReference type="KEGG" id="mmg:MTBMA_c05890"/>
<reference key="1">
    <citation type="submission" date="2009-08" db="EMBL/GenBank/DDBJ databases">
        <title>The genome sequence of Methanothermobacter marburgensis.</title>
        <authorList>
            <person name="Kaster A."/>
            <person name="Seedorf H."/>
            <person name="Goenrich M."/>
            <person name="Wiezer A."/>
            <person name="Liesegang H."/>
            <person name="Thauer R."/>
            <person name="Gottschalk G."/>
        </authorList>
    </citation>
    <scope>NUCLEOTIDE SEQUENCE</scope>
    <source>
        <strain>Marburg</strain>
    </source>
</reference>
<evidence type="ECO:0000259" key="6">
    <source>
        <dbReference type="Pfam" id="PF02754"/>
    </source>
</evidence>
<protein>
    <submittedName>
        <fullName evidence="7">CCG domain-containing protein</fullName>
    </submittedName>
</protein>
<dbReference type="GO" id="GO:0016491">
    <property type="term" value="F:oxidoreductase activity"/>
    <property type="evidence" value="ECO:0007669"/>
    <property type="project" value="UniProtKB-KW"/>
</dbReference>
<dbReference type="GO" id="GO:0005886">
    <property type="term" value="C:plasma membrane"/>
    <property type="evidence" value="ECO:0007669"/>
    <property type="project" value="TreeGrafter"/>
</dbReference>
<dbReference type="GO" id="GO:0046872">
    <property type="term" value="F:metal ion binding"/>
    <property type="evidence" value="ECO:0007669"/>
    <property type="project" value="UniProtKB-KW"/>
</dbReference>
<dbReference type="Proteomes" id="UP000000345">
    <property type="component" value="Chromosome"/>
</dbReference>
<dbReference type="GeneID" id="77399370"/>
<dbReference type="GO" id="GO:0051539">
    <property type="term" value="F:4 iron, 4 sulfur cluster binding"/>
    <property type="evidence" value="ECO:0007669"/>
    <property type="project" value="UniProtKB-KW"/>
</dbReference>
<keyword evidence="8" id="KW-1185">Reference proteome</keyword>
<dbReference type="STRING" id="79929.MTBMA_c05890"/>
<dbReference type="PANTHER" id="PTHR43255:SF1">
    <property type="entry name" value="IRON-SULFUR-BINDING OXIDOREDUCTASE FADF-RELATED"/>
    <property type="match status" value="1"/>
</dbReference>
<dbReference type="AlphaFoldDB" id="D9PVD6"/>
<sequence>MVIYFRGCLARERLTAIEEATEKILQAAGLEYRVMDDETCCGSVLLRTGFLKDAERQIKRTGKMLQGKEVIVSCAGCYRTLNEDYRRMGYSIGVKHISQVILDLVDAGDIEFDKTALRVTYHDPCHLSRHTDEKDATREILKVFTDFREMEHHGRDSRCCGAGGGLRSAHRDISTRVASSRIDEAERTGADILCTSCPFCRLNLESTSMRVMDITELLSEIIREDKG</sequence>
<evidence type="ECO:0000256" key="4">
    <source>
        <dbReference type="ARBA" id="ARBA00023004"/>
    </source>
</evidence>
<keyword evidence="1" id="KW-0004">4Fe-4S</keyword>
<dbReference type="InterPro" id="IPR004017">
    <property type="entry name" value="Cys_rich_dom"/>
</dbReference>
<organism evidence="7 8">
    <name type="scientific">Methanothermobacter marburgensis (strain ATCC BAA-927 / DSM 2133 / JCM 14651 / NBRC 100331 / OCM 82 / Marburg)</name>
    <name type="common">Methanobacterium thermoautotrophicum</name>
    <dbReference type="NCBI Taxonomy" id="79929"/>
    <lineage>
        <taxon>Archaea</taxon>
        <taxon>Methanobacteriati</taxon>
        <taxon>Methanobacteriota</taxon>
        <taxon>Methanomada group</taxon>
        <taxon>Methanobacteria</taxon>
        <taxon>Methanobacteriales</taxon>
        <taxon>Methanobacteriaceae</taxon>
        <taxon>Methanothermobacter</taxon>
    </lineage>
</organism>
<evidence type="ECO:0000256" key="3">
    <source>
        <dbReference type="ARBA" id="ARBA00023002"/>
    </source>
</evidence>
<accession>D9PVD6</accession>
<dbReference type="PaxDb" id="79929-MTBMA_c05890"/>
<dbReference type="InterPro" id="IPR051460">
    <property type="entry name" value="HdrC_iron-sulfur_subunit"/>
</dbReference>
<dbReference type="GeneID" id="9704297"/>
<evidence type="ECO:0000313" key="8">
    <source>
        <dbReference type="Proteomes" id="UP000000345"/>
    </source>
</evidence>
<dbReference type="HOGENOM" id="CLU_092359_0_0_2"/>
<dbReference type="EMBL" id="CP001710">
    <property type="protein sequence ID" value="ADL58184.1"/>
    <property type="molecule type" value="Genomic_DNA"/>
</dbReference>
<keyword evidence="3" id="KW-0560">Oxidoreductase</keyword>
<evidence type="ECO:0000313" key="7">
    <source>
        <dbReference type="EMBL" id="ADL58184.1"/>
    </source>
</evidence>
<evidence type="ECO:0000256" key="5">
    <source>
        <dbReference type="ARBA" id="ARBA00023014"/>
    </source>
</evidence>
<keyword evidence="5" id="KW-0411">Iron-sulfur</keyword>
<feature type="domain" description="Cysteine-rich" evidence="6">
    <location>
        <begin position="119"/>
        <end position="204"/>
    </location>
</feature>
<feature type="domain" description="Cysteine-rich" evidence="6">
    <location>
        <begin position="2"/>
        <end position="81"/>
    </location>
</feature>
<proteinExistence type="predicted"/>
<dbReference type="Pfam" id="PF02754">
    <property type="entry name" value="CCG"/>
    <property type="match status" value="2"/>
</dbReference>
<dbReference type="OrthoDB" id="42878at2157"/>
<keyword evidence="4" id="KW-0408">Iron</keyword>
<gene>
    <name evidence="7" type="ordered locus">MTBMA_c05890</name>
</gene>
<dbReference type="PATRIC" id="fig|79929.8.peg.573"/>
<dbReference type="PANTHER" id="PTHR43255">
    <property type="entry name" value="IRON-SULFUR-BINDING OXIDOREDUCTASE FADF-RELATED-RELATED"/>
    <property type="match status" value="1"/>
</dbReference>